<reference evidence="2" key="1">
    <citation type="submission" date="2023-07" db="EMBL/GenBank/DDBJ databases">
        <title>Whole-genome sequencing of a new Methanosarcina sp. Z-7115.</title>
        <authorList>
            <person name="Zhilina T.N."/>
            <person name="Merkel A.Y."/>
        </authorList>
    </citation>
    <scope>NUCLEOTIDE SEQUENCE [LARGE SCALE GENOMIC DNA]</scope>
    <source>
        <strain evidence="2">Z-7115</strain>
    </source>
</reference>
<name>A0ABU2D1Q8_9EURY</name>
<evidence type="ECO:0000313" key="2">
    <source>
        <dbReference type="Proteomes" id="UP001246244"/>
    </source>
</evidence>
<organism evidence="1 2">
    <name type="scientific">Methanosarcina baikalica</name>
    <dbReference type="NCBI Taxonomy" id="3073890"/>
    <lineage>
        <taxon>Archaea</taxon>
        <taxon>Methanobacteriati</taxon>
        <taxon>Methanobacteriota</taxon>
        <taxon>Stenosarchaea group</taxon>
        <taxon>Methanomicrobia</taxon>
        <taxon>Methanosarcinales</taxon>
        <taxon>Methanosarcinaceae</taxon>
        <taxon>Methanosarcina</taxon>
    </lineage>
</organism>
<evidence type="ECO:0008006" key="3">
    <source>
        <dbReference type="Google" id="ProtNLM"/>
    </source>
</evidence>
<gene>
    <name evidence="1" type="ORF">RG963_09050</name>
</gene>
<protein>
    <recommendedName>
        <fullName evidence="3">Riboflavin synthase</fullName>
    </recommendedName>
</protein>
<keyword evidence="2" id="KW-1185">Reference proteome</keyword>
<proteinExistence type="predicted"/>
<evidence type="ECO:0000313" key="1">
    <source>
        <dbReference type="EMBL" id="MDR7665916.1"/>
    </source>
</evidence>
<dbReference type="RefSeq" id="WP_310575941.1">
    <property type="nucleotide sequence ID" value="NZ_JAVKPK010000031.1"/>
</dbReference>
<comment type="caution">
    <text evidence="1">The sequence shown here is derived from an EMBL/GenBank/DDBJ whole genome shotgun (WGS) entry which is preliminary data.</text>
</comment>
<sequence length="59" mass="6846">MFTGIIGPKAQILRVHKSSNKDQQGHLERERVTSFREKNHISDRSGERIGFIIQDLKNK</sequence>
<dbReference type="EMBL" id="JAVKPK010000031">
    <property type="protein sequence ID" value="MDR7665916.1"/>
    <property type="molecule type" value="Genomic_DNA"/>
</dbReference>
<accession>A0ABU2D1Q8</accession>
<dbReference type="Proteomes" id="UP001246244">
    <property type="component" value="Unassembled WGS sequence"/>
</dbReference>